<dbReference type="InterPro" id="IPR014795">
    <property type="entry name" value="TacA_1-like"/>
</dbReference>
<dbReference type="Pfam" id="PF08681">
    <property type="entry name" value="TacA1"/>
    <property type="match status" value="1"/>
</dbReference>
<accession>A0A1G9UF34</accession>
<gene>
    <name evidence="3" type="ORF">SAMN05216544_0740</name>
</gene>
<dbReference type="GO" id="GO:0006355">
    <property type="term" value="P:regulation of DNA-templated transcription"/>
    <property type="evidence" value="ECO:0007669"/>
    <property type="project" value="InterPro"/>
</dbReference>
<keyword evidence="4" id="KW-1185">Reference proteome</keyword>
<dbReference type="InterPro" id="IPR010985">
    <property type="entry name" value="Ribbon_hlx_hlx"/>
</dbReference>
<dbReference type="Proteomes" id="UP000187651">
    <property type="component" value="Unassembled WGS sequence"/>
</dbReference>
<dbReference type="SUPFAM" id="SSF47598">
    <property type="entry name" value="Ribbon-helix-helix"/>
    <property type="match status" value="1"/>
</dbReference>
<evidence type="ECO:0000313" key="4">
    <source>
        <dbReference type="Proteomes" id="UP000187651"/>
    </source>
</evidence>
<dbReference type="AlphaFoldDB" id="A0A1G9UF34"/>
<comment type="similarity">
    <text evidence="2">Belongs to the TacA antitoxin family.</text>
</comment>
<name>A0A1G9UF34_9FIRM</name>
<sequence length="56" mass="6555">MDKELKAYSMSIRVSEDELEKLKQAARLESYASYSKFIRRTALIEAEKVIKKSEKN</sequence>
<evidence type="ECO:0000256" key="1">
    <source>
        <dbReference type="ARBA" id="ARBA00022649"/>
    </source>
</evidence>
<dbReference type="OrthoDB" id="2065960at2"/>
<proteinExistence type="inferred from homology"/>
<reference evidence="4" key="1">
    <citation type="submission" date="2016-10" db="EMBL/GenBank/DDBJ databases">
        <authorList>
            <person name="Varghese N."/>
            <person name="Submissions S."/>
        </authorList>
    </citation>
    <scope>NUCLEOTIDE SEQUENCE [LARGE SCALE GENOMIC DNA]</scope>
    <source>
        <strain evidence="4">M83</strain>
    </source>
</reference>
<evidence type="ECO:0008006" key="5">
    <source>
        <dbReference type="Google" id="ProtNLM"/>
    </source>
</evidence>
<evidence type="ECO:0000313" key="3">
    <source>
        <dbReference type="EMBL" id="SDM58561.1"/>
    </source>
</evidence>
<dbReference type="RefSeq" id="WP_074520960.1">
    <property type="nucleotide sequence ID" value="NZ_FNHZ01000001.1"/>
</dbReference>
<organism evidence="3 4">
    <name type="scientific">Lachnospira pectinoschiza</name>
    <dbReference type="NCBI Taxonomy" id="28052"/>
    <lineage>
        <taxon>Bacteria</taxon>
        <taxon>Bacillati</taxon>
        <taxon>Bacillota</taxon>
        <taxon>Clostridia</taxon>
        <taxon>Lachnospirales</taxon>
        <taxon>Lachnospiraceae</taxon>
        <taxon>Lachnospira</taxon>
    </lineage>
</organism>
<evidence type="ECO:0000256" key="2">
    <source>
        <dbReference type="ARBA" id="ARBA00049988"/>
    </source>
</evidence>
<dbReference type="Gene3D" id="1.20.5.780">
    <property type="entry name" value="Single helix bin"/>
    <property type="match status" value="1"/>
</dbReference>
<keyword evidence="1" id="KW-1277">Toxin-antitoxin system</keyword>
<protein>
    <recommendedName>
        <fullName evidence="5">DUF1778 domain-containing protein</fullName>
    </recommendedName>
</protein>
<dbReference type="EMBL" id="FNHZ01000001">
    <property type="protein sequence ID" value="SDM58561.1"/>
    <property type="molecule type" value="Genomic_DNA"/>
</dbReference>